<organism evidence="1 2">
    <name type="scientific">Funneliformis mosseae</name>
    <name type="common">Endomycorrhizal fungus</name>
    <name type="synonym">Glomus mosseae</name>
    <dbReference type="NCBI Taxonomy" id="27381"/>
    <lineage>
        <taxon>Eukaryota</taxon>
        <taxon>Fungi</taxon>
        <taxon>Fungi incertae sedis</taxon>
        <taxon>Mucoromycota</taxon>
        <taxon>Glomeromycotina</taxon>
        <taxon>Glomeromycetes</taxon>
        <taxon>Glomerales</taxon>
        <taxon>Glomeraceae</taxon>
        <taxon>Funneliformis</taxon>
    </lineage>
</organism>
<proteinExistence type="predicted"/>
<name>A0A9N9FW84_FUNMO</name>
<evidence type="ECO:0000313" key="1">
    <source>
        <dbReference type="EMBL" id="CAG8564448.1"/>
    </source>
</evidence>
<dbReference type="EMBL" id="CAJVPP010001606">
    <property type="protein sequence ID" value="CAG8564448.1"/>
    <property type="molecule type" value="Genomic_DNA"/>
</dbReference>
<reference evidence="1" key="1">
    <citation type="submission" date="2021-06" db="EMBL/GenBank/DDBJ databases">
        <authorList>
            <person name="Kallberg Y."/>
            <person name="Tangrot J."/>
            <person name="Rosling A."/>
        </authorList>
    </citation>
    <scope>NUCLEOTIDE SEQUENCE</scope>
    <source>
        <strain evidence="1">87-6 pot B 2015</strain>
    </source>
</reference>
<dbReference type="Proteomes" id="UP000789375">
    <property type="component" value="Unassembled WGS sequence"/>
</dbReference>
<gene>
    <name evidence="1" type="ORF">FMOSSE_LOCUS7128</name>
</gene>
<sequence>MPSKLHAIIIIMPAKYHVVYKLSLESLSHSNVPPIPNASPKIAKHSVATPSDSANFCHLYHAITLPIALVVVRKITTDATIMIQCIIKNTINLMLCCLEGTVITFHTVQDFPINIIGEARFRLCARKHQAVTPKIMPENGQNPWDGHFDNLKKLDFNAKFHTHGTNSYHPYVPIGPRPIPMTLRNVKDAVLGSNLRVYNQHQVEIDAKVEAEFEINVDIEVKVGANAEVGIETKIE</sequence>
<dbReference type="AlphaFoldDB" id="A0A9N9FW84"/>
<comment type="caution">
    <text evidence="1">The sequence shown here is derived from an EMBL/GenBank/DDBJ whole genome shotgun (WGS) entry which is preliminary data.</text>
</comment>
<keyword evidence="2" id="KW-1185">Reference proteome</keyword>
<protein>
    <submittedName>
        <fullName evidence="1">14182_t:CDS:1</fullName>
    </submittedName>
</protein>
<evidence type="ECO:0000313" key="2">
    <source>
        <dbReference type="Proteomes" id="UP000789375"/>
    </source>
</evidence>
<feature type="non-terminal residue" evidence="1">
    <location>
        <position position="236"/>
    </location>
</feature>
<accession>A0A9N9FW84</accession>